<gene>
    <name evidence="1" type="ORF">Hypma_000333</name>
</gene>
<proteinExistence type="predicted"/>
<evidence type="ECO:0000313" key="2">
    <source>
        <dbReference type="Proteomes" id="UP000076154"/>
    </source>
</evidence>
<dbReference type="Proteomes" id="UP000076154">
    <property type="component" value="Unassembled WGS sequence"/>
</dbReference>
<organism evidence="1 2">
    <name type="scientific">Hypsizygus marmoreus</name>
    <name type="common">White beech mushroom</name>
    <name type="synonym">Agaricus marmoreus</name>
    <dbReference type="NCBI Taxonomy" id="39966"/>
    <lineage>
        <taxon>Eukaryota</taxon>
        <taxon>Fungi</taxon>
        <taxon>Dikarya</taxon>
        <taxon>Basidiomycota</taxon>
        <taxon>Agaricomycotina</taxon>
        <taxon>Agaricomycetes</taxon>
        <taxon>Agaricomycetidae</taxon>
        <taxon>Agaricales</taxon>
        <taxon>Tricholomatineae</taxon>
        <taxon>Lyophyllaceae</taxon>
        <taxon>Hypsizygus</taxon>
    </lineage>
</organism>
<protein>
    <submittedName>
        <fullName evidence="1">Uncharacterized protein</fullName>
    </submittedName>
</protein>
<name>A0A369JDJ8_HYPMA</name>
<evidence type="ECO:0000313" key="1">
    <source>
        <dbReference type="EMBL" id="RDB18495.1"/>
    </source>
</evidence>
<dbReference type="InParanoid" id="A0A369JDJ8"/>
<dbReference type="EMBL" id="LUEZ02000101">
    <property type="protein sequence ID" value="RDB18495.1"/>
    <property type="molecule type" value="Genomic_DNA"/>
</dbReference>
<sequence>MNKTTIRKVLLDPNSRFRFTPGTLPVATSHKSRRLRQHPQALYRTPRMKIWRQQMMAWFSPLIPLCSPSPWPRIPPALADPHQRTLRLYIEDHRPIATIKATVVISSLRFFRL</sequence>
<comment type="caution">
    <text evidence="1">The sequence shown here is derived from an EMBL/GenBank/DDBJ whole genome shotgun (WGS) entry which is preliminary data.</text>
</comment>
<keyword evidence="2" id="KW-1185">Reference proteome</keyword>
<accession>A0A369JDJ8</accession>
<dbReference type="AlphaFoldDB" id="A0A369JDJ8"/>
<reference evidence="1" key="1">
    <citation type="submission" date="2018-04" db="EMBL/GenBank/DDBJ databases">
        <title>Whole genome sequencing of Hypsizygus marmoreus.</title>
        <authorList>
            <person name="Choi I.-G."/>
            <person name="Min B."/>
            <person name="Kim J.-G."/>
            <person name="Kim S."/>
            <person name="Oh Y.-L."/>
            <person name="Kong W.-S."/>
            <person name="Park H."/>
            <person name="Jeong J."/>
            <person name="Song E.-S."/>
        </authorList>
    </citation>
    <scope>NUCLEOTIDE SEQUENCE [LARGE SCALE GENOMIC DNA]</scope>
    <source>
        <strain evidence="1">51987-8</strain>
    </source>
</reference>